<gene>
    <name evidence="11 13" type="primary">pyrH</name>
    <name evidence="13" type="ORF">UREOM_4240</name>
</gene>
<dbReference type="EMBL" id="BAABQM010000002">
    <property type="protein sequence ID" value="GAA5414713.1"/>
    <property type="molecule type" value="Genomic_DNA"/>
</dbReference>
<dbReference type="HAMAP" id="MF_01220_B">
    <property type="entry name" value="PyrH_B"/>
    <property type="match status" value="1"/>
</dbReference>
<evidence type="ECO:0000256" key="9">
    <source>
        <dbReference type="ARBA" id="ARBA00022975"/>
    </source>
</evidence>
<dbReference type="PANTHER" id="PTHR42833:SF4">
    <property type="entry name" value="URIDYLATE KINASE PUMPKIN, CHLOROPLASTIC"/>
    <property type="match status" value="1"/>
</dbReference>
<evidence type="ECO:0000256" key="10">
    <source>
        <dbReference type="ARBA" id="ARBA00047767"/>
    </source>
</evidence>
<feature type="binding site" evidence="11">
    <location>
        <position position="163"/>
    </location>
    <ligand>
        <name>ATP</name>
        <dbReference type="ChEBI" id="CHEBI:30616"/>
    </ligand>
</feature>
<evidence type="ECO:0000256" key="5">
    <source>
        <dbReference type="ARBA" id="ARBA00022679"/>
    </source>
</evidence>
<keyword evidence="14" id="KW-1185">Reference proteome</keyword>
<comment type="catalytic activity">
    <reaction evidence="10 11">
        <text>UMP + ATP = UDP + ADP</text>
        <dbReference type="Rhea" id="RHEA:24400"/>
        <dbReference type="ChEBI" id="CHEBI:30616"/>
        <dbReference type="ChEBI" id="CHEBI:57865"/>
        <dbReference type="ChEBI" id="CHEBI:58223"/>
        <dbReference type="ChEBI" id="CHEBI:456216"/>
        <dbReference type="EC" id="2.7.4.22"/>
    </reaction>
</comment>
<dbReference type="EC" id="2.7.4.22" evidence="11"/>
<dbReference type="CDD" id="cd04254">
    <property type="entry name" value="AAK_UMPK-PyrH-Ec"/>
    <property type="match status" value="1"/>
</dbReference>
<keyword evidence="9 11" id="KW-0665">Pyrimidine biosynthesis</keyword>
<evidence type="ECO:0000256" key="1">
    <source>
        <dbReference type="ARBA" id="ARBA00004496"/>
    </source>
</evidence>
<feature type="binding site" evidence="11">
    <location>
        <position position="48"/>
    </location>
    <ligand>
        <name>UMP</name>
        <dbReference type="ChEBI" id="CHEBI:57865"/>
    </ligand>
</feature>
<organism evidence="13 14">
    <name type="scientific">Ureaplasma ceti</name>
    <dbReference type="NCBI Taxonomy" id="3119530"/>
    <lineage>
        <taxon>Bacteria</taxon>
        <taxon>Bacillati</taxon>
        <taxon>Mycoplasmatota</taxon>
        <taxon>Mycoplasmoidales</taxon>
        <taxon>Mycoplasmoidaceae</taxon>
        <taxon>Ureaplasma</taxon>
    </lineage>
</organism>
<evidence type="ECO:0000256" key="8">
    <source>
        <dbReference type="ARBA" id="ARBA00022840"/>
    </source>
</evidence>
<evidence type="ECO:0000259" key="12">
    <source>
        <dbReference type="Pfam" id="PF00696"/>
    </source>
</evidence>
<dbReference type="RefSeq" id="WP_353289874.1">
    <property type="nucleotide sequence ID" value="NZ_BAABQM010000002.1"/>
</dbReference>
<evidence type="ECO:0000256" key="3">
    <source>
        <dbReference type="ARBA" id="ARBA00007614"/>
    </source>
</evidence>
<dbReference type="InterPro" id="IPR001048">
    <property type="entry name" value="Asp/Glu/Uridylate_kinase"/>
</dbReference>
<feature type="binding site" evidence="11">
    <location>
        <position position="53"/>
    </location>
    <ligand>
        <name>ATP</name>
        <dbReference type="ChEBI" id="CHEBI:30616"/>
    </ligand>
</feature>
<dbReference type="NCBIfam" id="TIGR02075">
    <property type="entry name" value="pyrH_bact"/>
    <property type="match status" value="1"/>
</dbReference>
<comment type="subcellular location">
    <subcellularLocation>
        <location evidence="1 11">Cytoplasm</location>
    </subcellularLocation>
</comment>
<proteinExistence type="inferred from homology"/>
<feature type="binding site" evidence="11">
    <location>
        <position position="166"/>
    </location>
    <ligand>
        <name>ATP</name>
        <dbReference type="ChEBI" id="CHEBI:30616"/>
    </ligand>
</feature>
<keyword evidence="5 11" id="KW-0808">Transferase</keyword>
<comment type="function">
    <text evidence="11">Catalyzes the reversible phosphorylation of UMP to UDP.</text>
</comment>
<keyword evidence="4 11" id="KW-0963">Cytoplasm</keyword>
<evidence type="ECO:0000256" key="4">
    <source>
        <dbReference type="ARBA" id="ARBA00022490"/>
    </source>
</evidence>
<feature type="binding site" evidence="11">
    <location>
        <begin position="129"/>
        <end position="136"/>
    </location>
    <ligand>
        <name>UMP</name>
        <dbReference type="ChEBI" id="CHEBI:57865"/>
    </ligand>
</feature>
<keyword evidence="7 11" id="KW-0418">Kinase</keyword>
<protein>
    <recommendedName>
        <fullName evidence="11">Uridylate kinase</fullName>
        <shortName evidence="11">UK</shortName>
        <ecNumber evidence="11">2.7.4.22</ecNumber>
    </recommendedName>
    <alternativeName>
        <fullName evidence="11">Uridine monophosphate kinase</fullName>
        <shortName evidence="11">UMP kinase</shortName>
        <shortName evidence="11">UMPK</shortName>
    </alternativeName>
</protein>
<comment type="caution">
    <text evidence="11">Lacks conserved residue(s) required for the propagation of feature annotation.</text>
</comment>
<dbReference type="PANTHER" id="PTHR42833">
    <property type="entry name" value="URIDYLATE KINASE"/>
    <property type="match status" value="1"/>
</dbReference>
<reference evidence="13" key="1">
    <citation type="submission" date="2024-02" db="EMBL/GenBank/DDBJ databases">
        <title>Draft genome sequence of new strains in genus Ureaplasma.</title>
        <authorList>
            <person name="Nakajima Y."/>
            <person name="Segawa T."/>
        </authorList>
    </citation>
    <scope>NUCLEOTIDE SEQUENCE [LARGE SCALE GENOMIC DNA]</scope>
    <source>
        <strain evidence="13">OM1</strain>
    </source>
</reference>
<feature type="binding site" evidence="11">
    <location>
        <position position="49"/>
    </location>
    <ligand>
        <name>ATP</name>
        <dbReference type="ChEBI" id="CHEBI:30616"/>
    </ligand>
</feature>
<comment type="subunit">
    <text evidence="11">Homohexamer.</text>
</comment>
<dbReference type="Pfam" id="PF00696">
    <property type="entry name" value="AA_kinase"/>
    <property type="match status" value="1"/>
</dbReference>
<dbReference type="SUPFAM" id="SSF53633">
    <property type="entry name" value="Carbamate kinase-like"/>
    <property type="match status" value="1"/>
</dbReference>
<feature type="binding site" evidence="11">
    <location>
        <begin position="8"/>
        <end position="11"/>
    </location>
    <ligand>
        <name>ATP</name>
        <dbReference type="ChEBI" id="CHEBI:30616"/>
    </ligand>
</feature>
<keyword evidence="8 11" id="KW-0067">ATP-binding</keyword>
<comment type="activity regulation">
    <text evidence="11">Inhibited by UTP.</text>
</comment>
<comment type="caution">
    <text evidence="13">The sequence shown here is derived from an EMBL/GenBank/DDBJ whole genome shotgun (WGS) entry which is preliminary data.</text>
</comment>
<comment type="similarity">
    <text evidence="3 11">Belongs to the UMP kinase family.</text>
</comment>
<dbReference type="InterPro" id="IPR036393">
    <property type="entry name" value="AceGlu_kinase-like_sf"/>
</dbReference>
<evidence type="ECO:0000256" key="2">
    <source>
        <dbReference type="ARBA" id="ARBA00004791"/>
    </source>
</evidence>
<dbReference type="Proteomes" id="UP001449582">
    <property type="component" value="Unassembled WGS sequence"/>
</dbReference>
<evidence type="ECO:0000313" key="14">
    <source>
        <dbReference type="Proteomes" id="UP001449582"/>
    </source>
</evidence>
<feature type="binding site" evidence="11">
    <location>
        <position position="68"/>
    </location>
    <ligand>
        <name>UMP</name>
        <dbReference type="ChEBI" id="CHEBI:57865"/>
    </ligand>
</feature>
<feature type="domain" description="Aspartate/glutamate/uridylate kinase" evidence="12">
    <location>
        <begin position="3"/>
        <end position="211"/>
    </location>
</feature>
<evidence type="ECO:0000256" key="7">
    <source>
        <dbReference type="ARBA" id="ARBA00022777"/>
    </source>
</evidence>
<comment type="pathway">
    <text evidence="2 11">Pyrimidine metabolism; CTP biosynthesis via de novo pathway; UDP from UMP (UMPK route): step 1/1.</text>
</comment>
<feature type="binding site" evidence="11">
    <location>
        <position position="157"/>
    </location>
    <ligand>
        <name>ATP</name>
        <dbReference type="ChEBI" id="CHEBI:30616"/>
    </ligand>
</feature>
<evidence type="ECO:0000313" key="13">
    <source>
        <dbReference type="EMBL" id="GAA5414713.1"/>
    </source>
</evidence>
<evidence type="ECO:0000256" key="6">
    <source>
        <dbReference type="ARBA" id="ARBA00022741"/>
    </source>
</evidence>
<name>A0ABP9U5U8_9BACT</name>
<dbReference type="InterPro" id="IPR011817">
    <property type="entry name" value="Uridylate_kinase"/>
</dbReference>
<keyword evidence="6 11" id="KW-0547">Nucleotide-binding</keyword>
<evidence type="ECO:0000256" key="11">
    <source>
        <dbReference type="HAMAP-Rule" id="MF_01220"/>
    </source>
</evidence>
<dbReference type="GO" id="GO:0016301">
    <property type="term" value="F:kinase activity"/>
    <property type="evidence" value="ECO:0007669"/>
    <property type="project" value="UniProtKB-KW"/>
</dbReference>
<dbReference type="PIRSF" id="PIRSF005650">
    <property type="entry name" value="Uridylate_kin"/>
    <property type="match status" value="1"/>
</dbReference>
<sequence>MKKRILIKVSGASLKGESSSFDLQKIQNLASQVKELSQDYSIGLVVGGGNIFRGNVAKDFDLDRNNADYIGMLATVMNGLLIKNVFLKNAIPTEVYSAISMNKICEEFCIRNVKQALDNDTVCIFVAGTGSPFFTTDSGAALRASEISADMILMGKNGVDGVYDSDPLKNPNAQRFDKLTYSEVLEKNLTIMDHSALTLCKDNNVEIVVFNIDEPNSFVKAMKHEIKTTIISR</sequence>
<dbReference type="Gene3D" id="3.40.1160.10">
    <property type="entry name" value="Acetylglutamate kinase-like"/>
    <property type="match status" value="1"/>
</dbReference>
<dbReference type="InterPro" id="IPR015963">
    <property type="entry name" value="Uridylate_kinase_bac"/>
</dbReference>
<accession>A0ABP9U5U8</accession>